<evidence type="ECO:0000313" key="1">
    <source>
        <dbReference type="EMBL" id="MTH69525.1"/>
    </source>
</evidence>
<sequence length="94" mass="10122">MGENTLHAVARPHLSDTVQNSGWSIAVSAGDGRVLDVEVVHPRDIGADGDEAAIREKLAKRYDVSGLEFERGVEETDDGLREPVIRITGLRAAS</sequence>
<keyword evidence="2" id="KW-1185">Reference proteome</keyword>
<comment type="caution">
    <text evidence="1">The sequence shown here is derived from an EMBL/GenBank/DDBJ whole genome shotgun (WGS) entry which is preliminary data.</text>
</comment>
<dbReference type="Proteomes" id="UP000433071">
    <property type="component" value="Unassembled WGS sequence"/>
</dbReference>
<name>A0A6I3M8H3_9MICO</name>
<accession>A0A6I3M8H3</accession>
<evidence type="ECO:0000313" key="2">
    <source>
        <dbReference type="Proteomes" id="UP000433071"/>
    </source>
</evidence>
<protein>
    <submittedName>
        <fullName evidence="1">Uncharacterized protein</fullName>
    </submittedName>
</protein>
<organism evidence="1 2">
    <name type="scientific">Agromyces bracchium</name>
    <dbReference type="NCBI Taxonomy" id="88376"/>
    <lineage>
        <taxon>Bacteria</taxon>
        <taxon>Bacillati</taxon>
        <taxon>Actinomycetota</taxon>
        <taxon>Actinomycetes</taxon>
        <taxon>Micrococcales</taxon>
        <taxon>Microbacteriaceae</taxon>
        <taxon>Agromyces</taxon>
    </lineage>
</organism>
<dbReference type="RefSeq" id="WP_155052569.1">
    <property type="nucleotide sequence ID" value="NZ_BAAAIB010000002.1"/>
</dbReference>
<proteinExistence type="predicted"/>
<dbReference type="EMBL" id="WMLB01000033">
    <property type="protein sequence ID" value="MTH69525.1"/>
    <property type="molecule type" value="Genomic_DNA"/>
</dbReference>
<gene>
    <name evidence="1" type="ORF">GJ743_14225</name>
</gene>
<dbReference type="OrthoDB" id="9837420at2"/>
<dbReference type="AlphaFoldDB" id="A0A6I3M8H3"/>
<reference evidence="1 2" key="1">
    <citation type="submission" date="2019-11" db="EMBL/GenBank/DDBJ databases">
        <title>Agromyces kandeliae sp. nov., isolated from mangrove soil.</title>
        <authorList>
            <person name="Wang R."/>
        </authorList>
    </citation>
    <scope>NUCLEOTIDE SEQUENCE [LARGE SCALE GENOMIC DNA]</scope>
    <source>
        <strain evidence="1 2">JCM 11433</strain>
    </source>
</reference>